<feature type="transmembrane region" description="Helical" evidence="11">
    <location>
        <begin position="162"/>
        <end position="181"/>
    </location>
</feature>
<feature type="region of interest" description="Disordered" evidence="10">
    <location>
        <begin position="326"/>
        <end position="357"/>
    </location>
</feature>
<evidence type="ECO:0000256" key="6">
    <source>
        <dbReference type="ARBA" id="ARBA00022807"/>
    </source>
</evidence>
<feature type="compositionally biased region" description="Basic and acidic residues" evidence="10">
    <location>
        <begin position="330"/>
        <end position="342"/>
    </location>
</feature>
<keyword evidence="6" id="KW-0645">Protease</keyword>
<dbReference type="InterPro" id="IPR003593">
    <property type="entry name" value="AAA+_ATPase"/>
</dbReference>
<feature type="domain" description="ABC transporter" evidence="12">
    <location>
        <begin position="413"/>
        <end position="648"/>
    </location>
</feature>
<dbReference type="PROSITE" id="PS50893">
    <property type="entry name" value="ABC_TRANSPORTER_2"/>
    <property type="match status" value="1"/>
</dbReference>
<evidence type="ECO:0000256" key="1">
    <source>
        <dbReference type="ARBA" id="ARBA00004651"/>
    </source>
</evidence>
<evidence type="ECO:0000256" key="4">
    <source>
        <dbReference type="ARBA" id="ARBA00022692"/>
    </source>
</evidence>
<dbReference type="GO" id="GO:0008234">
    <property type="term" value="F:cysteine-type peptidase activity"/>
    <property type="evidence" value="ECO:0007669"/>
    <property type="project" value="UniProtKB-KW"/>
</dbReference>
<keyword evidence="3" id="KW-1003">Cell membrane</keyword>
<keyword evidence="7 14" id="KW-0067">ATP-binding</keyword>
<keyword evidence="6" id="KW-0788">Thiol protease</keyword>
<feature type="transmembrane region" description="Helical" evidence="11">
    <location>
        <begin position="139"/>
        <end position="156"/>
    </location>
</feature>
<dbReference type="EMBL" id="JACXIZ010000015">
    <property type="protein sequence ID" value="MBD2845407.1"/>
    <property type="molecule type" value="Genomic_DNA"/>
</dbReference>
<dbReference type="GO" id="GO:0034040">
    <property type="term" value="F:ATPase-coupled lipid transmembrane transporter activity"/>
    <property type="evidence" value="ECO:0007669"/>
    <property type="project" value="TreeGrafter"/>
</dbReference>
<evidence type="ECO:0000259" key="12">
    <source>
        <dbReference type="PROSITE" id="PS50893"/>
    </source>
</evidence>
<evidence type="ECO:0000256" key="11">
    <source>
        <dbReference type="SAM" id="Phobius"/>
    </source>
</evidence>
<dbReference type="PROSITE" id="PS00211">
    <property type="entry name" value="ABC_TRANSPORTER_1"/>
    <property type="match status" value="1"/>
</dbReference>
<feature type="transmembrane region" description="Helical" evidence="11">
    <location>
        <begin position="57"/>
        <end position="78"/>
    </location>
</feature>
<dbReference type="CDD" id="cd03228">
    <property type="entry name" value="ABCC_MRP_Like"/>
    <property type="match status" value="1"/>
</dbReference>
<dbReference type="GO" id="GO:0005886">
    <property type="term" value="C:plasma membrane"/>
    <property type="evidence" value="ECO:0007669"/>
    <property type="project" value="UniProtKB-SubCell"/>
</dbReference>
<reference evidence="14" key="1">
    <citation type="submission" date="2020-09" db="EMBL/GenBank/DDBJ databases">
        <title>A novel bacterium of genus Paenibacillus, isolated from South China Sea.</title>
        <authorList>
            <person name="Huang H."/>
            <person name="Mo K."/>
            <person name="Hu Y."/>
        </authorList>
    </citation>
    <scope>NUCLEOTIDE SEQUENCE</scope>
    <source>
        <strain evidence="14">IB182496</strain>
    </source>
</reference>
<sequence length="655" mass="69624">MKRKPRLWSAQLAAARPSLLLLGLLALVLGAAIVGQSALIAAIVDQAFLERAQPAALLAPLGTLLAVIAVRVLCLYGSGRIGLTLAARAKTAIRQAAIRKLARDPMAASLRGETGAKVSVVMDAVDEGDSYYSQYIPRMLETAFVPPLLLIVVFAVHWPSGLIMLLTAPFIPIFMILVGLRTKRKSEEKFEELAAFSGAFLGALQGLTTLKLYGKAERQEQEIERSSNGFREATMSILRIAFTNTLMMELVVMLSIGVVALELAFRMLIQQSVSFEAAFFILLLAPEFYSAIKNLGTAFHSGRTSLGALKKVEELLEADGRGAVESVASSRRDAAMAPRPDDTAQGANRGAAVEPVQDSAELGTAANAVSAVAAPSAADKLTVPQGANRGADAVAKPSASRKLTLPQDAPPTLELYEARYAYGPGAFALDVGTVRIAPGEHVAIVGPSGAGKTTLLHLFAGLLPPDRGELRIDGHPLVAYEADAWYRRISYITQHPYVFTGTIADNIAIGARGEASRAAIRRAAEAAGLGTLVDELPQGLDTAVGESGRGLSGGERQRLALARAFVNRPGVLLFDEPTASLDLHTEQVLQRAIAELSARATMITVAHRLHTIRAADRILYLEEGRLAGSGRHEELLRTLPSYAEMVRLQAGGDGA</sequence>
<dbReference type="InterPro" id="IPR036640">
    <property type="entry name" value="ABC1_TM_sf"/>
</dbReference>
<keyword evidence="9 11" id="KW-0472">Membrane</keyword>
<evidence type="ECO:0000256" key="3">
    <source>
        <dbReference type="ARBA" id="ARBA00022475"/>
    </source>
</evidence>
<comment type="subcellular location">
    <subcellularLocation>
        <location evidence="1">Cell membrane</location>
        <topology evidence="1">Multi-pass membrane protein</topology>
    </subcellularLocation>
</comment>
<comment type="caution">
    <text evidence="14">The sequence shown here is derived from an EMBL/GenBank/DDBJ whole genome shotgun (WGS) entry which is preliminary data.</text>
</comment>
<dbReference type="GO" id="GO:0140359">
    <property type="term" value="F:ABC-type transporter activity"/>
    <property type="evidence" value="ECO:0007669"/>
    <property type="project" value="InterPro"/>
</dbReference>
<evidence type="ECO:0000313" key="14">
    <source>
        <dbReference type="EMBL" id="MBD2845407.1"/>
    </source>
</evidence>
<evidence type="ECO:0000259" key="13">
    <source>
        <dbReference type="PROSITE" id="PS50929"/>
    </source>
</evidence>
<dbReference type="SUPFAM" id="SSF90123">
    <property type="entry name" value="ABC transporter transmembrane region"/>
    <property type="match status" value="1"/>
</dbReference>
<dbReference type="Gene3D" id="3.40.50.300">
    <property type="entry name" value="P-loop containing nucleotide triphosphate hydrolases"/>
    <property type="match status" value="1"/>
</dbReference>
<dbReference type="PANTHER" id="PTHR24221">
    <property type="entry name" value="ATP-BINDING CASSETTE SUB-FAMILY B"/>
    <property type="match status" value="1"/>
</dbReference>
<dbReference type="AlphaFoldDB" id="A0A927BSC4"/>
<protein>
    <submittedName>
        <fullName evidence="14">ABC transporter ATP-binding protein/permease</fullName>
    </submittedName>
</protein>
<evidence type="ECO:0000313" key="15">
    <source>
        <dbReference type="Proteomes" id="UP000621560"/>
    </source>
</evidence>
<dbReference type="InterPro" id="IPR017871">
    <property type="entry name" value="ABC_transporter-like_CS"/>
</dbReference>
<dbReference type="RefSeq" id="WP_190916987.1">
    <property type="nucleotide sequence ID" value="NZ_JACXIZ010000015.1"/>
</dbReference>
<accession>A0A927BSC4</accession>
<gene>
    <name evidence="14" type="ORF">IDH44_09415</name>
</gene>
<dbReference type="InterPro" id="IPR027417">
    <property type="entry name" value="P-loop_NTPase"/>
</dbReference>
<dbReference type="GO" id="GO:0016887">
    <property type="term" value="F:ATP hydrolysis activity"/>
    <property type="evidence" value="ECO:0007669"/>
    <property type="project" value="InterPro"/>
</dbReference>
<feature type="transmembrane region" description="Helical" evidence="11">
    <location>
        <begin position="233"/>
        <end position="261"/>
    </location>
</feature>
<keyword evidence="4 11" id="KW-0812">Transmembrane</keyword>
<dbReference type="SUPFAM" id="SSF52540">
    <property type="entry name" value="P-loop containing nucleoside triphosphate hydrolases"/>
    <property type="match status" value="1"/>
</dbReference>
<feature type="region of interest" description="Disordered" evidence="10">
    <location>
        <begin position="383"/>
        <end position="406"/>
    </location>
</feature>
<evidence type="ECO:0000256" key="7">
    <source>
        <dbReference type="ARBA" id="ARBA00022840"/>
    </source>
</evidence>
<name>A0A927BSC4_9BACL</name>
<dbReference type="GO" id="GO:0005524">
    <property type="term" value="F:ATP binding"/>
    <property type="evidence" value="ECO:0007669"/>
    <property type="project" value="UniProtKB-KW"/>
</dbReference>
<keyword evidence="2" id="KW-0813">Transport</keyword>
<dbReference type="SMART" id="SM00382">
    <property type="entry name" value="AAA"/>
    <property type="match status" value="1"/>
</dbReference>
<dbReference type="Pfam" id="PF00664">
    <property type="entry name" value="ABC_membrane"/>
    <property type="match status" value="1"/>
</dbReference>
<evidence type="ECO:0000256" key="10">
    <source>
        <dbReference type="SAM" id="MobiDB-lite"/>
    </source>
</evidence>
<evidence type="ECO:0000256" key="2">
    <source>
        <dbReference type="ARBA" id="ARBA00022448"/>
    </source>
</evidence>
<evidence type="ECO:0000256" key="8">
    <source>
        <dbReference type="ARBA" id="ARBA00022989"/>
    </source>
</evidence>
<dbReference type="Gene3D" id="1.20.1560.10">
    <property type="entry name" value="ABC transporter type 1, transmembrane domain"/>
    <property type="match status" value="1"/>
</dbReference>
<dbReference type="InterPro" id="IPR039421">
    <property type="entry name" value="Type_1_exporter"/>
</dbReference>
<evidence type="ECO:0000256" key="9">
    <source>
        <dbReference type="ARBA" id="ARBA00023136"/>
    </source>
</evidence>
<feature type="domain" description="ABC transmembrane type-1" evidence="13">
    <location>
        <begin position="20"/>
        <end position="304"/>
    </location>
</feature>
<dbReference type="FunFam" id="3.40.50.300:FF:000299">
    <property type="entry name" value="ABC transporter ATP-binding protein/permease"/>
    <property type="match status" value="1"/>
</dbReference>
<proteinExistence type="predicted"/>
<dbReference type="InterPro" id="IPR011527">
    <property type="entry name" value="ABC1_TM_dom"/>
</dbReference>
<dbReference type="PROSITE" id="PS50929">
    <property type="entry name" value="ABC_TM1F"/>
    <property type="match status" value="1"/>
</dbReference>
<dbReference type="PANTHER" id="PTHR24221:SF261">
    <property type="entry name" value="GLUTATHIONE_L-CYSTEINE TRANSPORT SYSTEM ATP-BINDING_PERMEASE PROTEIN CYDD"/>
    <property type="match status" value="1"/>
</dbReference>
<keyword evidence="5" id="KW-0547">Nucleotide-binding</keyword>
<evidence type="ECO:0000256" key="5">
    <source>
        <dbReference type="ARBA" id="ARBA00022741"/>
    </source>
</evidence>
<keyword evidence="15" id="KW-1185">Reference proteome</keyword>
<organism evidence="14 15">
    <name type="scientific">Paenibacillus sabuli</name>
    <dbReference type="NCBI Taxonomy" id="2772509"/>
    <lineage>
        <taxon>Bacteria</taxon>
        <taxon>Bacillati</taxon>
        <taxon>Bacillota</taxon>
        <taxon>Bacilli</taxon>
        <taxon>Bacillales</taxon>
        <taxon>Paenibacillaceae</taxon>
        <taxon>Paenibacillus</taxon>
    </lineage>
</organism>
<dbReference type="InterPro" id="IPR003439">
    <property type="entry name" value="ABC_transporter-like_ATP-bd"/>
</dbReference>
<dbReference type="CDD" id="cd18584">
    <property type="entry name" value="ABC_6TM_AarD_CydD"/>
    <property type="match status" value="1"/>
</dbReference>
<dbReference type="Pfam" id="PF00005">
    <property type="entry name" value="ABC_tran"/>
    <property type="match status" value="1"/>
</dbReference>
<keyword evidence="8 11" id="KW-1133">Transmembrane helix</keyword>
<keyword evidence="6" id="KW-0378">Hydrolase</keyword>
<dbReference type="Proteomes" id="UP000621560">
    <property type="component" value="Unassembled WGS sequence"/>
</dbReference>